<dbReference type="EMBL" id="JAKKOR010000001">
    <property type="protein sequence ID" value="MCF8587253.1"/>
    <property type="molecule type" value="Genomic_DNA"/>
</dbReference>
<feature type="signal peptide" evidence="1">
    <location>
        <begin position="1"/>
        <end position="24"/>
    </location>
</feature>
<sequence>MTLFTRTRTLIAATVALAASVSLAASIAIAPVAEAAPVRPSTDSLSFHIPAVGGLEVGPAGVPGGSFQTTTVTARPGIRPMIFPPAPATVQFTVTDVAPYYFQYAYRYLSVNWRNLRTGKTGHLDLRHWEKGPTKTGYPASLPTSAVAQTGAGPVVATVSVMRTQYQAPPIVISVIPGVAALDVPK</sequence>
<reference evidence="2 3" key="1">
    <citation type="submission" date="2022-01" db="EMBL/GenBank/DDBJ databases">
        <authorList>
            <person name="Huang Y."/>
        </authorList>
    </citation>
    <scope>NUCLEOTIDE SEQUENCE [LARGE SCALE GENOMIC DNA]</scope>
    <source>
        <strain evidence="2 3">HY366</strain>
    </source>
</reference>
<proteinExistence type="predicted"/>
<organism evidence="2 3">
    <name type="scientific">Gordonia liuliyuniae</name>
    <dbReference type="NCBI Taxonomy" id="2911517"/>
    <lineage>
        <taxon>Bacteria</taxon>
        <taxon>Bacillati</taxon>
        <taxon>Actinomycetota</taxon>
        <taxon>Actinomycetes</taxon>
        <taxon>Mycobacteriales</taxon>
        <taxon>Gordoniaceae</taxon>
        <taxon>Gordonia</taxon>
    </lineage>
</organism>
<protein>
    <submittedName>
        <fullName evidence="2">Uncharacterized protein</fullName>
    </submittedName>
</protein>
<keyword evidence="3" id="KW-1185">Reference proteome</keyword>
<gene>
    <name evidence="2" type="ORF">L5G33_02080</name>
</gene>
<dbReference type="Proteomes" id="UP001200110">
    <property type="component" value="Unassembled WGS sequence"/>
</dbReference>
<dbReference type="RefSeq" id="WP_236996470.1">
    <property type="nucleotide sequence ID" value="NZ_JAKKOR010000001.1"/>
</dbReference>
<evidence type="ECO:0000313" key="3">
    <source>
        <dbReference type="Proteomes" id="UP001200110"/>
    </source>
</evidence>
<keyword evidence="1" id="KW-0732">Signal</keyword>
<feature type="chain" id="PRO_5046269548" evidence="1">
    <location>
        <begin position="25"/>
        <end position="186"/>
    </location>
</feature>
<accession>A0ABS9INW0</accession>
<comment type="caution">
    <text evidence="2">The sequence shown here is derived from an EMBL/GenBank/DDBJ whole genome shotgun (WGS) entry which is preliminary data.</text>
</comment>
<evidence type="ECO:0000313" key="2">
    <source>
        <dbReference type="EMBL" id="MCF8587253.1"/>
    </source>
</evidence>
<name>A0ABS9INW0_9ACTN</name>
<evidence type="ECO:0000256" key="1">
    <source>
        <dbReference type="SAM" id="SignalP"/>
    </source>
</evidence>